<evidence type="ECO:0000313" key="4">
    <source>
        <dbReference type="Proteomes" id="UP001299608"/>
    </source>
</evidence>
<feature type="transmembrane region" description="Helical" evidence="2">
    <location>
        <begin position="174"/>
        <end position="192"/>
    </location>
</feature>
<gene>
    <name evidence="3" type="ORF">L0N08_01115</name>
</gene>
<evidence type="ECO:0000256" key="2">
    <source>
        <dbReference type="SAM" id="Phobius"/>
    </source>
</evidence>
<keyword evidence="2" id="KW-1133">Transmembrane helix</keyword>
<sequence length="193" mass="21408">METRRICPKCRKRFSRDEVVCEDCGEQLIDAASDFEASFSMVKEPVLLSNGHDVDTVYLEEALKAANVPYYVEEGQNTVPTNRFKEGIVEVVPFTNYYVDKSNWKAAREALKSAGEETRKDQAAPVVFFDMPEEGTGDDLGNDASDGSDSWTDGEESRGGLWGWLGDQDMAMKLIVGLVGGLFLLGLGRILFF</sequence>
<reference evidence="3" key="1">
    <citation type="submission" date="2022-01" db="EMBL/GenBank/DDBJ databases">
        <title>Collection of gut derived symbiotic bacterial strains cultured from healthy donors.</title>
        <authorList>
            <person name="Lin H."/>
            <person name="Kohout C."/>
            <person name="Waligurski E."/>
            <person name="Pamer E.G."/>
        </authorList>
    </citation>
    <scope>NUCLEOTIDE SEQUENCE</scope>
    <source>
        <strain evidence="3">DFI.6.55</strain>
    </source>
</reference>
<feature type="region of interest" description="Disordered" evidence="1">
    <location>
        <begin position="133"/>
        <end position="155"/>
    </location>
</feature>
<dbReference type="GeneID" id="97204247"/>
<name>A0AAW5BVV6_9FIRM</name>
<proteinExistence type="predicted"/>
<dbReference type="Proteomes" id="UP001299608">
    <property type="component" value="Unassembled WGS sequence"/>
</dbReference>
<evidence type="ECO:0000313" key="3">
    <source>
        <dbReference type="EMBL" id="MCG4744008.1"/>
    </source>
</evidence>
<dbReference type="AlphaFoldDB" id="A0AAW5BVV6"/>
<organism evidence="3 4">
    <name type="scientific">Enterocloster aldenensis</name>
    <dbReference type="NCBI Taxonomy" id="358742"/>
    <lineage>
        <taxon>Bacteria</taxon>
        <taxon>Bacillati</taxon>
        <taxon>Bacillota</taxon>
        <taxon>Clostridia</taxon>
        <taxon>Lachnospirales</taxon>
        <taxon>Lachnospiraceae</taxon>
        <taxon>Enterocloster</taxon>
    </lineage>
</organism>
<dbReference type="RefSeq" id="WP_227115852.1">
    <property type="nucleotide sequence ID" value="NZ_BAABZL010000001.1"/>
</dbReference>
<accession>A0AAW5BVV6</accession>
<comment type="caution">
    <text evidence="3">The sequence shown here is derived from an EMBL/GenBank/DDBJ whole genome shotgun (WGS) entry which is preliminary data.</text>
</comment>
<evidence type="ECO:0000256" key="1">
    <source>
        <dbReference type="SAM" id="MobiDB-lite"/>
    </source>
</evidence>
<protein>
    <submittedName>
        <fullName evidence="3">Zinc ribbon domain-containing protein</fullName>
    </submittedName>
</protein>
<dbReference type="EMBL" id="JAKNGE010000001">
    <property type="protein sequence ID" value="MCG4744008.1"/>
    <property type="molecule type" value="Genomic_DNA"/>
</dbReference>
<keyword evidence="2" id="KW-0812">Transmembrane</keyword>
<keyword evidence="2" id="KW-0472">Membrane</keyword>